<organism evidence="1">
    <name type="scientific">Kwoniella dejecticola CBS 10117</name>
    <dbReference type="NCBI Taxonomy" id="1296121"/>
    <lineage>
        <taxon>Eukaryota</taxon>
        <taxon>Fungi</taxon>
        <taxon>Dikarya</taxon>
        <taxon>Basidiomycota</taxon>
        <taxon>Agaricomycotina</taxon>
        <taxon>Tremellomycetes</taxon>
        <taxon>Tremellales</taxon>
        <taxon>Cryptococcaceae</taxon>
        <taxon>Kwoniella</taxon>
    </lineage>
</organism>
<reference evidence="2" key="2">
    <citation type="submission" date="2013-07" db="EMBL/GenBank/DDBJ databases">
        <authorList>
            <consortium name="The Broad Institute Genome Sequencing Platform"/>
            <person name="Cuomo C."/>
            <person name="Litvintseva A."/>
            <person name="Chen Y."/>
            <person name="Heitman J."/>
            <person name="Sun S."/>
            <person name="Springer D."/>
            <person name="Dromer F."/>
            <person name="Young S.K."/>
            <person name="Zeng Q."/>
            <person name="Gargeya S."/>
            <person name="Fitzgerald M."/>
            <person name="Abouelleil A."/>
            <person name="Alvarado L."/>
            <person name="Berlin A.M."/>
            <person name="Chapman S.B."/>
            <person name="Dewar J."/>
            <person name="Goldberg J."/>
            <person name="Griggs A."/>
            <person name="Gujja S."/>
            <person name="Hansen M."/>
            <person name="Howarth C."/>
            <person name="Imamovic A."/>
            <person name="Larimer J."/>
            <person name="McCowan C."/>
            <person name="Murphy C."/>
            <person name="Pearson M."/>
            <person name="Priest M."/>
            <person name="Roberts A."/>
            <person name="Saif S."/>
            <person name="Shea T."/>
            <person name="Sykes S."/>
            <person name="Wortman J."/>
            <person name="Nusbaum C."/>
            <person name="Birren B."/>
        </authorList>
    </citation>
    <scope>NUCLEOTIDE SEQUENCE</scope>
    <source>
        <strain evidence="2">CBS 10117</strain>
    </source>
</reference>
<dbReference type="EMBL" id="CP144534">
    <property type="protein sequence ID" value="WWC61763.1"/>
    <property type="molecule type" value="Genomic_DNA"/>
</dbReference>
<dbReference type="RefSeq" id="XP_018263184.1">
    <property type="nucleotide sequence ID" value="XM_018407973.1"/>
</dbReference>
<proteinExistence type="predicted"/>
<sequence>MKDHEDIAIRTAYAHIMDDEGKHTKKKPTRSDRYTFSYDQETADGTVEETLMTVGKTPHKDGTISYDFQLSAPSGHRKLGAESVDEVLSGGEDGEFSHNFRKAFKRYLRAEDREEFTNYFDKWRASRGRSTEFEGSNVSRDEADDRFTMPFSLAVSTH</sequence>
<reference evidence="2" key="3">
    <citation type="submission" date="2024-02" db="EMBL/GenBank/DDBJ databases">
        <title>Comparative genomics of Cryptococcus and Kwoniella reveals pathogenesis evolution and contrasting modes of karyotype evolution via chromosome fusion or intercentromeric recombination.</title>
        <authorList>
            <person name="Coelho M.A."/>
            <person name="David-Palma M."/>
            <person name="Shea T."/>
            <person name="Bowers K."/>
            <person name="McGinley-Smith S."/>
            <person name="Mohammad A.W."/>
            <person name="Gnirke A."/>
            <person name="Yurkov A.M."/>
            <person name="Nowrousian M."/>
            <person name="Sun S."/>
            <person name="Cuomo C.A."/>
            <person name="Heitman J."/>
        </authorList>
    </citation>
    <scope>NUCLEOTIDE SEQUENCE</scope>
    <source>
        <strain evidence="2">CBS 10117</strain>
    </source>
</reference>
<protein>
    <submittedName>
        <fullName evidence="1">Uncharacterized protein</fullName>
    </submittedName>
</protein>
<dbReference type="GeneID" id="28968376"/>
<evidence type="ECO:0000313" key="3">
    <source>
        <dbReference type="Proteomes" id="UP000078595"/>
    </source>
</evidence>
<reference evidence="1" key="1">
    <citation type="submission" date="2013-07" db="EMBL/GenBank/DDBJ databases">
        <title>The Genome Sequence of Cryptococcus dejecticola CBS10117.</title>
        <authorList>
            <consortium name="The Broad Institute Genome Sequencing Platform"/>
            <person name="Cuomo C."/>
            <person name="Litvintseva A."/>
            <person name="Chen Y."/>
            <person name="Heitman J."/>
            <person name="Sun S."/>
            <person name="Springer D."/>
            <person name="Dromer F."/>
            <person name="Young S.K."/>
            <person name="Zeng Q."/>
            <person name="Gargeya S."/>
            <person name="Fitzgerald M."/>
            <person name="Abouelleil A."/>
            <person name="Alvarado L."/>
            <person name="Berlin A.M."/>
            <person name="Chapman S.B."/>
            <person name="Dewar J."/>
            <person name="Goldberg J."/>
            <person name="Griggs A."/>
            <person name="Gujja S."/>
            <person name="Hansen M."/>
            <person name="Howarth C."/>
            <person name="Imamovic A."/>
            <person name="Larimer J."/>
            <person name="McCowan C."/>
            <person name="Murphy C."/>
            <person name="Pearson M."/>
            <person name="Priest M."/>
            <person name="Roberts A."/>
            <person name="Saif S."/>
            <person name="Shea T."/>
            <person name="Sykes S."/>
            <person name="Wortman J."/>
            <person name="Nusbaum C."/>
            <person name="Birren B."/>
        </authorList>
    </citation>
    <scope>NUCLEOTIDE SEQUENCE [LARGE SCALE GENOMIC DNA]</scope>
    <source>
        <strain evidence="1">CBS 10117</strain>
    </source>
</reference>
<evidence type="ECO:0000313" key="2">
    <source>
        <dbReference type="EMBL" id="WWC61763.1"/>
    </source>
</evidence>
<dbReference type="Proteomes" id="UP000078595">
    <property type="component" value="Chromosome 5"/>
</dbReference>
<dbReference type="KEGG" id="kdj:28968376"/>
<gene>
    <name evidence="1" type="ORF">I303_04677</name>
    <name evidence="2" type="ORF">I303_104348</name>
</gene>
<name>A0A1A6A5K8_9TREE</name>
<dbReference type="VEuPathDB" id="FungiDB:I303_04677"/>
<keyword evidence="3" id="KW-1185">Reference proteome</keyword>
<evidence type="ECO:0000313" key="1">
    <source>
        <dbReference type="EMBL" id="OBR85342.1"/>
    </source>
</evidence>
<accession>A0A1A6A5K8</accession>
<dbReference type="AlphaFoldDB" id="A0A1A6A5K8"/>
<dbReference type="EMBL" id="KI894031">
    <property type="protein sequence ID" value="OBR85342.1"/>
    <property type="molecule type" value="Genomic_DNA"/>
</dbReference>